<evidence type="ECO:0000313" key="2">
    <source>
        <dbReference type="Proteomes" id="UP000694864"/>
    </source>
</evidence>
<feature type="domain" description="Coenzyme Q-binding protein COQ10 START" evidence="1">
    <location>
        <begin position="137"/>
        <end position="286"/>
    </location>
</feature>
<evidence type="ECO:0000259" key="1">
    <source>
        <dbReference type="Pfam" id="PF03364"/>
    </source>
</evidence>
<organism evidence="2 3">
    <name type="scientific">Camelina sativa</name>
    <name type="common">False flax</name>
    <name type="synonym">Myagrum sativum</name>
    <dbReference type="NCBI Taxonomy" id="90675"/>
    <lineage>
        <taxon>Eukaryota</taxon>
        <taxon>Viridiplantae</taxon>
        <taxon>Streptophyta</taxon>
        <taxon>Embryophyta</taxon>
        <taxon>Tracheophyta</taxon>
        <taxon>Spermatophyta</taxon>
        <taxon>Magnoliopsida</taxon>
        <taxon>eudicotyledons</taxon>
        <taxon>Gunneridae</taxon>
        <taxon>Pentapetalae</taxon>
        <taxon>rosids</taxon>
        <taxon>malvids</taxon>
        <taxon>Brassicales</taxon>
        <taxon>Brassicaceae</taxon>
        <taxon>Camelineae</taxon>
        <taxon>Camelina</taxon>
    </lineage>
</organism>
<proteinExistence type="predicted"/>
<protein>
    <submittedName>
        <fullName evidence="3">Uncharacterized protein LOC104707938 isoform X1</fullName>
    </submittedName>
</protein>
<reference evidence="2" key="1">
    <citation type="journal article" date="2014" name="Nat. Commun.">
        <title>The emerging biofuel crop Camelina sativa retains a highly undifferentiated hexaploid genome structure.</title>
        <authorList>
            <person name="Kagale S."/>
            <person name="Koh C."/>
            <person name="Nixon J."/>
            <person name="Bollina V."/>
            <person name="Clarke W.E."/>
            <person name="Tuteja R."/>
            <person name="Spillane C."/>
            <person name="Robinson S.J."/>
            <person name="Links M.G."/>
            <person name="Clarke C."/>
            <person name="Higgins E.E."/>
            <person name="Huebert T."/>
            <person name="Sharpe A.G."/>
            <person name="Parkin I.A."/>
        </authorList>
    </citation>
    <scope>NUCLEOTIDE SEQUENCE [LARGE SCALE GENOMIC DNA]</scope>
    <source>
        <strain evidence="2">cv. DH55</strain>
    </source>
</reference>
<dbReference type="Pfam" id="PF03364">
    <property type="entry name" value="Polyketide_cyc"/>
    <property type="match status" value="1"/>
</dbReference>
<name>A0ABM0T909_CAMSA</name>
<dbReference type="InterPro" id="IPR023393">
    <property type="entry name" value="START-like_dom_sf"/>
</dbReference>
<dbReference type="Proteomes" id="UP000694864">
    <property type="component" value="Chromosome 8"/>
</dbReference>
<gene>
    <name evidence="3" type="primary">LOC104707938</name>
</gene>
<dbReference type="RefSeq" id="XP_010422700.1">
    <property type="nucleotide sequence ID" value="XM_010424398.2"/>
</dbReference>
<dbReference type="CDD" id="cd08866">
    <property type="entry name" value="SRPBCC_11"/>
    <property type="match status" value="1"/>
</dbReference>
<evidence type="ECO:0000313" key="3">
    <source>
        <dbReference type="RefSeq" id="XP_010422700.1"/>
    </source>
</evidence>
<dbReference type="SUPFAM" id="SSF55961">
    <property type="entry name" value="Bet v1-like"/>
    <property type="match status" value="1"/>
</dbReference>
<accession>A0ABM0T909</accession>
<dbReference type="GeneID" id="104707938"/>
<keyword evidence="2" id="KW-1185">Reference proteome</keyword>
<dbReference type="Gene3D" id="3.30.530.20">
    <property type="match status" value="1"/>
</dbReference>
<dbReference type="InterPro" id="IPR005031">
    <property type="entry name" value="COQ10_START"/>
</dbReference>
<sequence>MQSSPILLSDFSSSFYNPRAAALATTSAVTNSHPPTIKFHSLSSFSPSSKLAASSSSSSSRRCFTCRFGDGSSPFDTSEDDYYSEDETENGIEIDDEDGYYCLTDGKTEELVGEDGVLIEVKKLEKSSRRIRSNIGMEASLDSVWKVLTDYEKLSDFIPGLVVSELVEKEGNRVRLFQMGQQNLALGLKFNAKAVLDCFEKELEILPHGRRREIDFKMVEGDFQLFEGKWSIEQLDKGIQGEALDLQFKDFPTTLAYTVDVKPKMWLPVRLVEGRLCKEIKTNLMSIRDAAQKVIEGVIHDL</sequence>
<dbReference type="PANTHER" id="PTHR34060">
    <property type="entry name" value="POLYKETIDE CYCLASE / DEHYDRASE AND LIPID TRANSPORT PROTEIN"/>
    <property type="match status" value="1"/>
</dbReference>
<dbReference type="PANTHER" id="PTHR34060:SF1">
    <property type="entry name" value="POLYKETIDE CYCLASE _ DEHYDRASE AND LIPID TRANSPORT PROTEIN"/>
    <property type="match status" value="1"/>
</dbReference>
<reference evidence="3" key="2">
    <citation type="submission" date="2025-08" db="UniProtKB">
        <authorList>
            <consortium name="RefSeq"/>
        </authorList>
    </citation>
    <scope>IDENTIFICATION</scope>
    <source>
        <tissue evidence="3">Leaf</tissue>
    </source>
</reference>